<sequence length="121" mass="13851">MTSTAPYLPPQVIDGHYVDPRKLISLLQRVYGTVDGNNNFRVELRLNRYKIYRPSDDDNVQTLTETVEYIEGAIIDMGGVEEEELAISHLAFFLLTRNRNSPGLLVMEFGYSSAHQKSWEN</sequence>
<organism evidence="1 2">
    <name type="scientific">Botrytis galanthina</name>
    <dbReference type="NCBI Taxonomy" id="278940"/>
    <lineage>
        <taxon>Eukaryota</taxon>
        <taxon>Fungi</taxon>
        <taxon>Dikarya</taxon>
        <taxon>Ascomycota</taxon>
        <taxon>Pezizomycotina</taxon>
        <taxon>Leotiomycetes</taxon>
        <taxon>Helotiales</taxon>
        <taxon>Sclerotiniaceae</taxon>
        <taxon>Botrytis</taxon>
    </lineage>
</organism>
<name>A0A4S8RCW1_9HELO</name>
<gene>
    <name evidence="1" type="ORF">BGAL_0084g00090</name>
</gene>
<proteinExistence type="predicted"/>
<comment type="caution">
    <text evidence="1">The sequence shown here is derived from an EMBL/GenBank/DDBJ whole genome shotgun (WGS) entry which is preliminary data.</text>
</comment>
<accession>A0A4S8RCW1</accession>
<evidence type="ECO:0000313" key="1">
    <source>
        <dbReference type="EMBL" id="THV52249.1"/>
    </source>
</evidence>
<keyword evidence="2" id="KW-1185">Reference proteome</keyword>
<dbReference type="OrthoDB" id="3783539at2759"/>
<dbReference type="Proteomes" id="UP000308671">
    <property type="component" value="Unassembled WGS sequence"/>
</dbReference>
<dbReference type="AlphaFoldDB" id="A0A4S8RCW1"/>
<reference evidence="1 2" key="1">
    <citation type="submission" date="2017-12" db="EMBL/GenBank/DDBJ databases">
        <title>Comparative genomics of Botrytis spp.</title>
        <authorList>
            <person name="Valero-Jimenez C.A."/>
            <person name="Tapia P."/>
            <person name="Veloso J."/>
            <person name="Silva-Moreno E."/>
            <person name="Staats M."/>
            <person name="Valdes J.H."/>
            <person name="Van Kan J.A.L."/>
        </authorList>
    </citation>
    <scope>NUCLEOTIDE SEQUENCE [LARGE SCALE GENOMIC DNA]</scope>
    <source>
        <strain evidence="1 2">MUCL435</strain>
    </source>
</reference>
<dbReference type="EMBL" id="PQXL01000084">
    <property type="protein sequence ID" value="THV52249.1"/>
    <property type="molecule type" value="Genomic_DNA"/>
</dbReference>
<protein>
    <submittedName>
        <fullName evidence="1">Uncharacterized protein</fullName>
    </submittedName>
</protein>
<evidence type="ECO:0000313" key="2">
    <source>
        <dbReference type="Proteomes" id="UP000308671"/>
    </source>
</evidence>